<dbReference type="STRING" id="1650663.GCA_001486665_00416"/>
<dbReference type="EC" id="2.5.1.75" evidence="10"/>
<keyword evidence="6 10" id="KW-0547">Nucleotide-binding</keyword>
<evidence type="ECO:0000256" key="5">
    <source>
        <dbReference type="ARBA" id="ARBA00022694"/>
    </source>
</evidence>
<evidence type="ECO:0000256" key="3">
    <source>
        <dbReference type="ARBA" id="ARBA00005842"/>
    </source>
</evidence>
<keyword evidence="5 10" id="KW-0819">tRNA processing</keyword>
<organism evidence="14 15">
    <name type="scientific">Allofournierella massiliensis</name>
    <dbReference type="NCBI Taxonomy" id="1650663"/>
    <lineage>
        <taxon>Bacteria</taxon>
        <taxon>Bacillati</taxon>
        <taxon>Bacillota</taxon>
        <taxon>Clostridia</taxon>
        <taxon>Eubacteriales</taxon>
        <taxon>Oscillospiraceae</taxon>
        <taxon>Allofournierella</taxon>
    </lineage>
</organism>
<evidence type="ECO:0000256" key="1">
    <source>
        <dbReference type="ARBA" id="ARBA00001946"/>
    </source>
</evidence>
<keyword evidence="7 10" id="KW-0067">ATP-binding</keyword>
<evidence type="ECO:0000256" key="2">
    <source>
        <dbReference type="ARBA" id="ARBA00003213"/>
    </source>
</evidence>
<dbReference type="OrthoDB" id="9776390at2"/>
<feature type="site" description="Interaction with substrate tRNA" evidence="10">
    <location>
        <position position="105"/>
    </location>
</feature>
<name>A0A4R1R094_9FIRM</name>
<evidence type="ECO:0000256" key="12">
    <source>
        <dbReference type="RuleBase" id="RU003784"/>
    </source>
</evidence>
<comment type="catalytic activity">
    <reaction evidence="9 10 11">
        <text>adenosine(37) in tRNA + dimethylallyl diphosphate = N(6)-dimethylallyladenosine(37) in tRNA + diphosphate</text>
        <dbReference type="Rhea" id="RHEA:26482"/>
        <dbReference type="Rhea" id="RHEA-COMP:10162"/>
        <dbReference type="Rhea" id="RHEA-COMP:10375"/>
        <dbReference type="ChEBI" id="CHEBI:33019"/>
        <dbReference type="ChEBI" id="CHEBI:57623"/>
        <dbReference type="ChEBI" id="CHEBI:74411"/>
        <dbReference type="ChEBI" id="CHEBI:74415"/>
        <dbReference type="EC" id="2.5.1.75"/>
    </reaction>
</comment>
<sequence length="318" mass="35331">MGGSDKPKVLAIGGPTASGKTSLSVALAKRLNGEVVCVDSMQIYRGLDVGTAKVTEEEMQGVPHHLVGFLAPEETFSVADFVALADRCIRDISARGKLPVLVGGTGLYMESLLSGVRFAEQKTDPAVRRQLEEQAAQLGADAMHVKLAQIDPEYAATVHPNNVGRVLRALELFQITGVTMTRQRAESKPSEPPYDSLLFCIGFEDRSVLYQRIDRRVDLMLEQGILKEARLVYDHRDTYHTAAQAIGYKEFFPYFCGENPLEPCVDKLKQASRNYAKRQLTWFRRMPQTLWLDGIQGNLEAQALAHIHAHWPQVEPGV</sequence>
<comment type="caution">
    <text evidence="14">The sequence shown here is derived from an EMBL/GenBank/DDBJ whole genome shotgun (WGS) entry which is preliminary data.</text>
</comment>
<evidence type="ECO:0000256" key="4">
    <source>
        <dbReference type="ARBA" id="ARBA00022679"/>
    </source>
</evidence>
<dbReference type="FunFam" id="1.10.20.140:FF:000001">
    <property type="entry name" value="tRNA dimethylallyltransferase"/>
    <property type="match status" value="1"/>
</dbReference>
<protein>
    <recommendedName>
        <fullName evidence="10">tRNA dimethylallyltransferase</fullName>
        <ecNumber evidence="10">2.5.1.75</ecNumber>
    </recommendedName>
    <alternativeName>
        <fullName evidence="10">Dimethylallyl diphosphate:tRNA dimethylallyltransferase</fullName>
        <shortName evidence="10">DMAPP:tRNA dimethylallyltransferase</shortName>
        <shortName evidence="10">DMATase</shortName>
    </alternativeName>
    <alternativeName>
        <fullName evidence="10">Isopentenyl-diphosphate:tRNA isopentenyltransferase</fullName>
        <shortName evidence="10">IPP transferase</shortName>
        <shortName evidence="10">IPPT</shortName>
        <shortName evidence="10">IPTase</shortName>
    </alternativeName>
</protein>
<keyword evidence="8 10" id="KW-0460">Magnesium</keyword>
<comment type="cofactor">
    <cofactor evidence="1 10">
        <name>Mg(2+)</name>
        <dbReference type="ChEBI" id="CHEBI:18420"/>
    </cofactor>
</comment>
<evidence type="ECO:0000313" key="14">
    <source>
        <dbReference type="EMBL" id="TCL58704.1"/>
    </source>
</evidence>
<dbReference type="Gene3D" id="3.40.50.300">
    <property type="entry name" value="P-loop containing nucleotide triphosphate hydrolases"/>
    <property type="match status" value="1"/>
</dbReference>
<dbReference type="GO" id="GO:0005524">
    <property type="term" value="F:ATP binding"/>
    <property type="evidence" value="ECO:0007669"/>
    <property type="project" value="UniProtKB-UniRule"/>
</dbReference>
<evidence type="ECO:0000313" key="15">
    <source>
        <dbReference type="Proteomes" id="UP000295184"/>
    </source>
</evidence>
<evidence type="ECO:0000256" key="9">
    <source>
        <dbReference type="ARBA" id="ARBA00049563"/>
    </source>
</evidence>
<evidence type="ECO:0000256" key="8">
    <source>
        <dbReference type="ARBA" id="ARBA00022842"/>
    </source>
</evidence>
<dbReference type="Pfam" id="PF01715">
    <property type="entry name" value="IPPT"/>
    <property type="match status" value="1"/>
</dbReference>
<dbReference type="GO" id="GO:0006400">
    <property type="term" value="P:tRNA modification"/>
    <property type="evidence" value="ECO:0007669"/>
    <property type="project" value="TreeGrafter"/>
</dbReference>
<dbReference type="EMBL" id="SLUM01000007">
    <property type="protein sequence ID" value="TCL58704.1"/>
    <property type="molecule type" value="Genomic_DNA"/>
</dbReference>
<evidence type="ECO:0000256" key="7">
    <source>
        <dbReference type="ARBA" id="ARBA00022840"/>
    </source>
</evidence>
<keyword evidence="4 10" id="KW-0808">Transferase</keyword>
<dbReference type="RefSeq" id="WP_058962938.1">
    <property type="nucleotide sequence ID" value="NZ_CABKVM010000012.1"/>
</dbReference>
<comment type="caution">
    <text evidence="10">Lacks conserved residue(s) required for the propagation of feature annotation.</text>
</comment>
<evidence type="ECO:0000256" key="6">
    <source>
        <dbReference type="ARBA" id="ARBA00022741"/>
    </source>
</evidence>
<dbReference type="SUPFAM" id="SSF52540">
    <property type="entry name" value="P-loop containing nucleoside triphosphate hydrolases"/>
    <property type="match status" value="1"/>
</dbReference>
<comment type="subunit">
    <text evidence="10">Monomer.</text>
</comment>
<dbReference type="PANTHER" id="PTHR11088">
    <property type="entry name" value="TRNA DIMETHYLALLYLTRANSFERASE"/>
    <property type="match status" value="1"/>
</dbReference>
<proteinExistence type="inferred from homology"/>
<evidence type="ECO:0000256" key="13">
    <source>
        <dbReference type="RuleBase" id="RU003785"/>
    </source>
</evidence>
<evidence type="ECO:0000256" key="11">
    <source>
        <dbReference type="RuleBase" id="RU003783"/>
    </source>
</evidence>
<dbReference type="Gene3D" id="1.10.20.140">
    <property type="match status" value="1"/>
</dbReference>
<feature type="site" description="Interaction with substrate tRNA" evidence="10">
    <location>
        <position position="128"/>
    </location>
</feature>
<feature type="binding site" evidence="10">
    <location>
        <begin position="16"/>
        <end position="21"/>
    </location>
    <ligand>
        <name>substrate</name>
    </ligand>
</feature>
<dbReference type="NCBIfam" id="TIGR00174">
    <property type="entry name" value="miaA"/>
    <property type="match status" value="1"/>
</dbReference>
<gene>
    <name evidence="10" type="primary">miaA</name>
    <name evidence="14" type="ORF">EDD77_10759</name>
</gene>
<evidence type="ECO:0000256" key="10">
    <source>
        <dbReference type="HAMAP-Rule" id="MF_00185"/>
    </source>
</evidence>
<comment type="similarity">
    <text evidence="3 10 13">Belongs to the IPP transferase family.</text>
</comment>
<dbReference type="InterPro" id="IPR039657">
    <property type="entry name" value="Dimethylallyltransferase"/>
</dbReference>
<comment type="function">
    <text evidence="2 10 12">Catalyzes the transfer of a dimethylallyl group onto the adenine at position 37 in tRNAs that read codons beginning with uridine, leading to the formation of N6-(dimethylallyl)adenosine (i(6)A).</text>
</comment>
<reference evidence="14 15" key="1">
    <citation type="submission" date="2019-03" db="EMBL/GenBank/DDBJ databases">
        <title>Genomic Encyclopedia of Type Strains, Phase IV (KMG-IV): sequencing the most valuable type-strain genomes for metagenomic binning, comparative biology and taxonomic classification.</title>
        <authorList>
            <person name="Goeker M."/>
        </authorList>
    </citation>
    <scope>NUCLEOTIDE SEQUENCE [LARGE SCALE GENOMIC DNA]</scope>
    <source>
        <strain evidence="14 15">DSM 100451</strain>
    </source>
</reference>
<dbReference type="InterPro" id="IPR027417">
    <property type="entry name" value="P-loop_NTPase"/>
</dbReference>
<feature type="binding site" evidence="10">
    <location>
        <begin position="14"/>
        <end position="21"/>
    </location>
    <ligand>
        <name>ATP</name>
        <dbReference type="ChEBI" id="CHEBI:30616"/>
    </ligand>
</feature>
<dbReference type="Proteomes" id="UP000295184">
    <property type="component" value="Unassembled WGS sequence"/>
</dbReference>
<accession>A0A4R1R094</accession>
<dbReference type="HAMAP" id="MF_00185">
    <property type="entry name" value="IPP_trans"/>
    <property type="match status" value="1"/>
</dbReference>
<dbReference type="PANTHER" id="PTHR11088:SF60">
    <property type="entry name" value="TRNA DIMETHYLALLYLTRANSFERASE"/>
    <property type="match status" value="1"/>
</dbReference>
<dbReference type="GO" id="GO:0052381">
    <property type="term" value="F:tRNA dimethylallyltransferase activity"/>
    <property type="evidence" value="ECO:0007669"/>
    <property type="project" value="UniProtKB-UniRule"/>
</dbReference>
<feature type="region of interest" description="Interaction with substrate tRNA" evidence="10">
    <location>
        <begin position="39"/>
        <end position="42"/>
    </location>
</feature>
<dbReference type="CDD" id="cd02019">
    <property type="entry name" value="NK"/>
    <property type="match status" value="1"/>
</dbReference>
<dbReference type="AlphaFoldDB" id="A0A4R1R094"/>
<dbReference type="InterPro" id="IPR018022">
    <property type="entry name" value="IPT"/>
</dbReference>